<dbReference type="RefSeq" id="WP_120780124.1">
    <property type="nucleotide sequence ID" value="NZ_JBHLUP010000002.1"/>
</dbReference>
<comment type="caution">
    <text evidence="2">The sequence shown here is derived from an EMBL/GenBank/DDBJ whole genome shotgun (WGS) entry which is preliminary data.</text>
</comment>
<proteinExistence type="predicted"/>
<feature type="compositionally biased region" description="Polar residues" evidence="1">
    <location>
        <begin position="89"/>
        <end position="104"/>
    </location>
</feature>
<name>A0A3B0A6B1_9ACTN</name>
<dbReference type="OrthoDB" id="9885780at2"/>
<feature type="region of interest" description="Disordered" evidence="1">
    <location>
        <begin position="75"/>
        <end position="123"/>
    </location>
</feature>
<sequence length="178" mass="18339">MATYQLVGECAYVSTNTALGRAKVLVHKGALIPADAPELKHLLDIGMAARVGGDETGGVNAAGEPAAVADRTVVPASDGSRAMEPVEEQTATGTAHGQSLNVSNADAEPTEEDKAAAETAARRQAAREKLAALGGKAPDGRASTDVLVEYLVAQGGNYDDLIRSERSDLVETVKSRQG</sequence>
<dbReference type="Proteomes" id="UP000279968">
    <property type="component" value="Unassembled WGS sequence"/>
</dbReference>
<evidence type="ECO:0000313" key="2">
    <source>
        <dbReference type="EMBL" id="RKN55941.1"/>
    </source>
</evidence>
<gene>
    <name evidence="2" type="ORF">D7193_15255</name>
</gene>
<evidence type="ECO:0000313" key="3">
    <source>
        <dbReference type="Proteomes" id="UP000279968"/>
    </source>
</evidence>
<evidence type="ECO:0000256" key="1">
    <source>
        <dbReference type="SAM" id="MobiDB-lite"/>
    </source>
</evidence>
<reference evidence="2 3" key="1">
    <citation type="journal article" date="2015" name="Int. J. Syst. Evol. Microbiol.">
        <title>Micromonospora costi sp. nov., isolated from a leaf of Costus speciosus.</title>
        <authorList>
            <person name="Thawai C."/>
        </authorList>
    </citation>
    <scope>NUCLEOTIDE SEQUENCE [LARGE SCALE GENOMIC DNA]</scope>
    <source>
        <strain evidence="2 3">CS1-12</strain>
    </source>
</reference>
<protein>
    <submittedName>
        <fullName evidence="2">Uncharacterized protein</fullName>
    </submittedName>
</protein>
<keyword evidence="3" id="KW-1185">Reference proteome</keyword>
<accession>A0A3B0A6B1</accession>
<dbReference type="AlphaFoldDB" id="A0A3B0A6B1"/>
<dbReference type="EMBL" id="RBAN01000002">
    <property type="protein sequence ID" value="RKN55941.1"/>
    <property type="molecule type" value="Genomic_DNA"/>
</dbReference>
<organism evidence="2 3">
    <name type="scientific">Micromonospora costi</name>
    <dbReference type="NCBI Taxonomy" id="1530042"/>
    <lineage>
        <taxon>Bacteria</taxon>
        <taxon>Bacillati</taxon>
        <taxon>Actinomycetota</taxon>
        <taxon>Actinomycetes</taxon>
        <taxon>Micromonosporales</taxon>
        <taxon>Micromonosporaceae</taxon>
        <taxon>Micromonospora</taxon>
    </lineage>
</organism>